<name>A0A5Q0GWF9_SACSY</name>
<dbReference type="PROSITE" id="PS51755">
    <property type="entry name" value="OMPR_PHOB"/>
    <property type="match status" value="1"/>
</dbReference>
<evidence type="ECO:0000256" key="2">
    <source>
        <dbReference type="ARBA" id="ARBA00023015"/>
    </source>
</evidence>
<dbReference type="GO" id="GO:0006355">
    <property type="term" value="P:regulation of DNA-templated transcription"/>
    <property type="evidence" value="ECO:0007669"/>
    <property type="project" value="InterPro"/>
</dbReference>
<evidence type="ECO:0000313" key="9">
    <source>
        <dbReference type="Proteomes" id="UP000325787"/>
    </source>
</evidence>
<dbReference type="InterPro" id="IPR011990">
    <property type="entry name" value="TPR-like_helical_dom_sf"/>
</dbReference>
<dbReference type="Gene3D" id="1.25.40.10">
    <property type="entry name" value="Tetratricopeptide repeat domain"/>
    <property type="match status" value="1"/>
</dbReference>
<accession>A0A5Q0GWF9</accession>
<evidence type="ECO:0000259" key="7">
    <source>
        <dbReference type="PROSITE" id="PS51755"/>
    </source>
</evidence>
<dbReference type="GO" id="GO:0003677">
    <property type="term" value="F:DNA binding"/>
    <property type="evidence" value="ECO:0007669"/>
    <property type="project" value="UniProtKB-UniRule"/>
</dbReference>
<evidence type="ECO:0000313" key="8">
    <source>
        <dbReference type="EMBL" id="QFZ17800.1"/>
    </source>
</evidence>
<dbReference type="SUPFAM" id="SSF48452">
    <property type="entry name" value="TPR-like"/>
    <property type="match status" value="1"/>
</dbReference>
<feature type="domain" description="OmpR/PhoB-type" evidence="7">
    <location>
        <begin position="1"/>
        <end position="104"/>
    </location>
</feature>
<dbReference type="Gene3D" id="1.10.10.10">
    <property type="entry name" value="Winged helix-like DNA-binding domain superfamily/Winged helix DNA-binding domain"/>
    <property type="match status" value="1"/>
</dbReference>
<dbReference type="AlphaFoldDB" id="A0A5Q0GWF9"/>
<dbReference type="Pfam" id="PF03704">
    <property type="entry name" value="BTAD"/>
    <property type="match status" value="1"/>
</dbReference>
<dbReference type="PANTHER" id="PTHR35807:SF1">
    <property type="entry name" value="TRANSCRIPTIONAL REGULATOR REDD"/>
    <property type="match status" value="1"/>
</dbReference>
<keyword evidence="9" id="KW-1185">Reference proteome</keyword>
<dbReference type="Pfam" id="PF00486">
    <property type="entry name" value="Trans_reg_C"/>
    <property type="match status" value="1"/>
</dbReference>
<protein>
    <submittedName>
        <fullName evidence="8">AfsR/SARP family transcriptional regulator</fullName>
    </submittedName>
</protein>
<organism evidence="8 9">
    <name type="scientific">Saccharothrix syringae</name>
    <name type="common">Nocardiopsis syringae</name>
    <dbReference type="NCBI Taxonomy" id="103733"/>
    <lineage>
        <taxon>Bacteria</taxon>
        <taxon>Bacillati</taxon>
        <taxon>Actinomycetota</taxon>
        <taxon>Actinomycetes</taxon>
        <taxon>Pseudonocardiales</taxon>
        <taxon>Pseudonocardiaceae</taxon>
        <taxon>Saccharothrix</taxon>
    </lineage>
</organism>
<dbReference type="InterPro" id="IPR051677">
    <property type="entry name" value="AfsR-DnrI-RedD_regulator"/>
</dbReference>
<reference evidence="9" key="1">
    <citation type="journal article" date="2021" name="Curr. Microbiol.">
        <title>Complete genome of nocamycin-producing strain Saccharothrix syringae NRRL B-16468 reveals the biosynthetic potential for secondary metabolites.</title>
        <authorList>
            <person name="Mo X."/>
            <person name="Yang S."/>
        </authorList>
    </citation>
    <scope>NUCLEOTIDE SEQUENCE [LARGE SCALE GENOMIC DNA]</scope>
    <source>
        <strain evidence="9">ATCC 51364 / DSM 43886 / JCM 6844 / KCTC 9398 / NBRC 14523 / NRRL B-16468 / INA 2240</strain>
    </source>
</reference>
<keyword evidence="4" id="KW-0804">Transcription</keyword>
<dbReference type="InterPro" id="IPR016032">
    <property type="entry name" value="Sig_transdc_resp-reg_C-effctor"/>
</dbReference>
<dbReference type="SMART" id="SM00862">
    <property type="entry name" value="Trans_reg_C"/>
    <property type="match status" value="1"/>
</dbReference>
<dbReference type="CDD" id="cd00383">
    <property type="entry name" value="trans_reg_C"/>
    <property type="match status" value="1"/>
</dbReference>
<dbReference type="CDD" id="cd15831">
    <property type="entry name" value="BTAD"/>
    <property type="match status" value="1"/>
</dbReference>
<evidence type="ECO:0000256" key="1">
    <source>
        <dbReference type="ARBA" id="ARBA00005820"/>
    </source>
</evidence>
<dbReference type="SMART" id="SM01043">
    <property type="entry name" value="BTAD"/>
    <property type="match status" value="1"/>
</dbReference>
<evidence type="ECO:0000256" key="4">
    <source>
        <dbReference type="ARBA" id="ARBA00023163"/>
    </source>
</evidence>
<dbReference type="InterPro" id="IPR036388">
    <property type="entry name" value="WH-like_DNA-bd_sf"/>
</dbReference>
<keyword evidence="3 5" id="KW-0238">DNA-binding</keyword>
<dbReference type="PANTHER" id="PTHR35807">
    <property type="entry name" value="TRANSCRIPTIONAL REGULATOR REDD-RELATED"/>
    <property type="match status" value="1"/>
</dbReference>
<dbReference type="Proteomes" id="UP000325787">
    <property type="component" value="Chromosome"/>
</dbReference>
<sequence>MTTNRPGGGRVRYEVLGPSPLVRAHGVVGALPTRKAQVLLAALLIRHDQVVSTDELITEIWGGSPPRRVTAALHVHVSRLRKVLADLGADNAVVTRNTGYLLALGDDELDVLELLGLLDRARALARADAHEDVVGHVGRALALCPGQPLGEVSGGPVVTRFADWAETLRLECVGLAATANLALHRNDEVICALHPVVAENPMHEAFAAQLMRALHRAHRRAEALKVYERTRAALWAEMRLQPCWSLRELRDAIQHARLDPDPVPADPDPAYGDGQPRSSPAPYAATSSDCSRFNRGSHADS</sequence>
<gene>
    <name evidence="8" type="ORF">EKG83_10190</name>
</gene>
<evidence type="ECO:0000256" key="5">
    <source>
        <dbReference type="PROSITE-ProRule" id="PRU01091"/>
    </source>
</evidence>
<dbReference type="EMBL" id="CP034550">
    <property type="protein sequence ID" value="QFZ17800.1"/>
    <property type="molecule type" value="Genomic_DNA"/>
</dbReference>
<dbReference type="GO" id="GO:0000160">
    <property type="term" value="P:phosphorelay signal transduction system"/>
    <property type="evidence" value="ECO:0007669"/>
    <property type="project" value="InterPro"/>
</dbReference>
<proteinExistence type="inferred from homology"/>
<feature type="region of interest" description="Disordered" evidence="6">
    <location>
        <begin position="258"/>
        <end position="301"/>
    </location>
</feature>
<comment type="similarity">
    <text evidence="1">Belongs to the AfsR/DnrI/RedD regulatory family.</text>
</comment>
<evidence type="ECO:0000256" key="6">
    <source>
        <dbReference type="SAM" id="MobiDB-lite"/>
    </source>
</evidence>
<dbReference type="OrthoDB" id="3817100at2"/>
<feature type="DNA-binding region" description="OmpR/PhoB-type" evidence="5">
    <location>
        <begin position="1"/>
        <end position="104"/>
    </location>
</feature>
<keyword evidence="2" id="KW-0805">Transcription regulation</keyword>
<dbReference type="KEGG" id="ssyi:EKG83_10190"/>
<dbReference type="InterPro" id="IPR005158">
    <property type="entry name" value="BTAD"/>
</dbReference>
<dbReference type="InterPro" id="IPR001867">
    <property type="entry name" value="OmpR/PhoB-type_DNA-bd"/>
</dbReference>
<dbReference type="SUPFAM" id="SSF46894">
    <property type="entry name" value="C-terminal effector domain of the bipartite response regulators"/>
    <property type="match status" value="1"/>
</dbReference>
<evidence type="ECO:0000256" key="3">
    <source>
        <dbReference type="ARBA" id="ARBA00023125"/>
    </source>
</evidence>